<dbReference type="GO" id="GO:0008270">
    <property type="term" value="F:zinc ion binding"/>
    <property type="evidence" value="ECO:0007669"/>
    <property type="project" value="UniProtKB-KW"/>
</dbReference>
<dbReference type="SUPFAM" id="SSF57903">
    <property type="entry name" value="FYVE/PHD zinc finger"/>
    <property type="match status" value="1"/>
</dbReference>
<protein>
    <submittedName>
        <fullName evidence="13">Uncharacterized protein</fullName>
    </submittedName>
</protein>
<dbReference type="AlphaFoldDB" id="A0A7R9B4A9"/>
<dbReference type="InterPro" id="IPR001965">
    <property type="entry name" value="Znf_PHD"/>
</dbReference>
<dbReference type="GO" id="GO:0005634">
    <property type="term" value="C:nucleus"/>
    <property type="evidence" value="ECO:0007669"/>
    <property type="project" value="UniProtKB-SubCell"/>
</dbReference>
<dbReference type="InterPro" id="IPR019787">
    <property type="entry name" value="Znf_PHD-finger"/>
</dbReference>
<dbReference type="CDD" id="cd15541">
    <property type="entry name" value="PHD_TIF1_like"/>
    <property type="match status" value="1"/>
</dbReference>
<evidence type="ECO:0000256" key="10">
    <source>
        <dbReference type="SAM" id="MobiDB-lite"/>
    </source>
</evidence>
<evidence type="ECO:0000259" key="11">
    <source>
        <dbReference type="PROSITE" id="PS50014"/>
    </source>
</evidence>
<dbReference type="InterPro" id="IPR011011">
    <property type="entry name" value="Znf_FYVE_PHD"/>
</dbReference>
<feature type="region of interest" description="Disordered" evidence="10">
    <location>
        <begin position="1"/>
        <end position="22"/>
    </location>
</feature>
<dbReference type="InterPro" id="IPR001487">
    <property type="entry name" value="Bromodomain"/>
</dbReference>
<evidence type="ECO:0000256" key="4">
    <source>
        <dbReference type="ARBA" id="ARBA00022833"/>
    </source>
</evidence>
<keyword evidence="2" id="KW-0479">Metal-binding</keyword>
<reference evidence="13" key="1">
    <citation type="submission" date="2020-11" db="EMBL/GenBank/DDBJ databases">
        <authorList>
            <person name="Tran Van P."/>
        </authorList>
    </citation>
    <scope>NUCLEOTIDE SEQUENCE</scope>
</reference>
<dbReference type="PANTHER" id="PTHR45915">
    <property type="entry name" value="TRANSCRIPTION INTERMEDIARY FACTOR"/>
    <property type="match status" value="1"/>
</dbReference>
<dbReference type="Gene3D" id="1.20.920.10">
    <property type="entry name" value="Bromodomain-like"/>
    <property type="match status" value="1"/>
</dbReference>
<dbReference type="PANTHER" id="PTHR45915:SF6">
    <property type="entry name" value="E3 UBIQUITIN-PROTEIN LIGASE TRIM33"/>
    <property type="match status" value="1"/>
</dbReference>
<feature type="domain" description="PHD-type" evidence="12">
    <location>
        <begin position="259"/>
        <end position="309"/>
    </location>
</feature>
<keyword evidence="4" id="KW-0862">Zinc</keyword>
<evidence type="ECO:0000256" key="8">
    <source>
        <dbReference type="PROSITE-ProRule" id="PRU00035"/>
    </source>
</evidence>
<dbReference type="PROSITE" id="PS50014">
    <property type="entry name" value="BROMODOMAIN_2"/>
    <property type="match status" value="1"/>
</dbReference>
<feature type="region of interest" description="Disordered" evidence="10">
    <location>
        <begin position="134"/>
        <end position="174"/>
    </location>
</feature>
<dbReference type="InterPro" id="IPR013083">
    <property type="entry name" value="Znf_RING/FYVE/PHD"/>
</dbReference>
<dbReference type="SMART" id="SM00297">
    <property type="entry name" value="BROMO"/>
    <property type="match status" value="1"/>
</dbReference>
<dbReference type="GO" id="GO:0000785">
    <property type="term" value="C:chromatin"/>
    <property type="evidence" value="ECO:0007669"/>
    <property type="project" value="TreeGrafter"/>
</dbReference>
<evidence type="ECO:0000256" key="5">
    <source>
        <dbReference type="ARBA" id="ARBA00023054"/>
    </source>
</evidence>
<dbReference type="PRINTS" id="PR00503">
    <property type="entry name" value="BROMODOMAIN"/>
</dbReference>
<gene>
    <name evidence="13" type="ORF">TSIB3V08_LOCUS8898</name>
</gene>
<accession>A0A7R9B4A9</accession>
<dbReference type="InterPro" id="IPR019786">
    <property type="entry name" value="Zinc_finger_PHD-type_CS"/>
</dbReference>
<sequence>MGPHVVIPMMDSSSPKERSHLNPETCGSGVYLVCAQGSFSNQQVQWHIPQHAGGMVNGGKYSPGHSLRTAPTNKSSGTYRNMRGAWSMVVSTAPGTVSAQLQPTSMMVQQRPVPQSLPMDESFKITLKTQVAPQSQRAVFPTPADPGRVPGGQVTSSVPKTPSPSHARVDDTEKSLDKFCQESVNDLMATIAKLDRNGIEVVPEGQKTLGSGDSPHVDSSTGLDEGGGSSSSVALRTPTLDDGDKNGVETDPQKDDPNEDWCAVCMDGGEVVVCCDKCPKVFHQMCHIPKLAAIPDENETWQCLLCTNLKEIIDAPPTSPAESRGQGLCSKDQKVAERLLLELYCQYEPSLHFREIVGPEVKEYYSVIKKPMALDVVRRKLDPVDPEHYSTIREFIADIRLIFRNAYIFNPKESQVFQDAKSLEEFFDSLLEKWLPAYAYDVEAGSDDDSLDNQPHRKYRRILSE</sequence>
<comment type="subcellular location">
    <subcellularLocation>
        <location evidence="1">Nucleus</location>
    </subcellularLocation>
</comment>
<evidence type="ECO:0000256" key="1">
    <source>
        <dbReference type="ARBA" id="ARBA00004123"/>
    </source>
</evidence>
<dbReference type="CDD" id="cd05502">
    <property type="entry name" value="Bromo_tif1_like"/>
    <property type="match status" value="1"/>
</dbReference>
<dbReference type="PROSITE" id="PS50016">
    <property type="entry name" value="ZF_PHD_2"/>
    <property type="match status" value="1"/>
</dbReference>
<keyword evidence="5" id="KW-0175">Coiled coil</keyword>
<keyword evidence="3 9" id="KW-0863">Zinc-finger</keyword>
<dbReference type="InterPro" id="IPR036427">
    <property type="entry name" value="Bromodomain-like_sf"/>
</dbReference>
<dbReference type="Gene3D" id="3.30.40.10">
    <property type="entry name" value="Zinc/RING finger domain, C3HC4 (zinc finger)"/>
    <property type="match status" value="1"/>
</dbReference>
<dbReference type="SUPFAM" id="SSF47370">
    <property type="entry name" value="Bromodomain"/>
    <property type="match status" value="1"/>
</dbReference>
<dbReference type="Pfam" id="PF00628">
    <property type="entry name" value="PHD"/>
    <property type="match status" value="1"/>
</dbReference>
<feature type="compositionally biased region" description="Low complexity" evidence="10">
    <location>
        <begin position="154"/>
        <end position="165"/>
    </location>
</feature>
<dbReference type="Pfam" id="PF00439">
    <property type="entry name" value="Bromodomain"/>
    <property type="match status" value="1"/>
</dbReference>
<keyword evidence="6 8" id="KW-0103">Bromodomain</keyword>
<keyword evidence="7" id="KW-0539">Nucleus</keyword>
<name>A0A7R9B4A9_TIMSH</name>
<feature type="compositionally biased region" description="Basic and acidic residues" evidence="10">
    <location>
        <begin position="242"/>
        <end position="256"/>
    </location>
</feature>
<organism evidence="13">
    <name type="scientific">Timema shepardi</name>
    <name type="common">Walking stick</name>
    <dbReference type="NCBI Taxonomy" id="629360"/>
    <lineage>
        <taxon>Eukaryota</taxon>
        <taxon>Metazoa</taxon>
        <taxon>Ecdysozoa</taxon>
        <taxon>Arthropoda</taxon>
        <taxon>Hexapoda</taxon>
        <taxon>Insecta</taxon>
        <taxon>Pterygota</taxon>
        <taxon>Neoptera</taxon>
        <taxon>Polyneoptera</taxon>
        <taxon>Phasmatodea</taxon>
        <taxon>Timematodea</taxon>
        <taxon>Timematoidea</taxon>
        <taxon>Timematidae</taxon>
        <taxon>Timema</taxon>
    </lineage>
</organism>
<feature type="domain" description="Bromo" evidence="11">
    <location>
        <begin position="360"/>
        <end position="417"/>
    </location>
</feature>
<evidence type="ECO:0000256" key="2">
    <source>
        <dbReference type="ARBA" id="ARBA00022723"/>
    </source>
</evidence>
<evidence type="ECO:0000313" key="13">
    <source>
        <dbReference type="EMBL" id="CAD7264851.1"/>
    </source>
</evidence>
<dbReference type="EMBL" id="OC004810">
    <property type="protein sequence ID" value="CAD7264851.1"/>
    <property type="molecule type" value="Genomic_DNA"/>
</dbReference>
<evidence type="ECO:0000256" key="3">
    <source>
        <dbReference type="ARBA" id="ARBA00022771"/>
    </source>
</evidence>
<evidence type="ECO:0000256" key="7">
    <source>
        <dbReference type="ARBA" id="ARBA00023242"/>
    </source>
</evidence>
<evidence type="ECO:0000256" key="9">
    <source>
        <dbReference type="PROSITE-ProRule" id="PRU00146"/>
    </source>
</evidence>
<proteinExistence type="predicted"/>
<evidence type="ECO:0000256" key="6">
    <source>
        <dbReference type="ARBA" id="ARBA00023117"/>
    </source>
</evidence>
<feature type="region of interest" description="Disordered" evidence="10">
    <location>
        <begin position="203"/>
        <end position="257"/>
    </location>
</feature>
<evidence type="ECO:0000259" key="12">
    <source>
        <dbReference type="PROSITE" id="PS50016"/>
    </source>
</evidence>
<dbReference type="SMART" id="SM00249">
    <property type="entry name" value="PHD"/>
    <property type="match status" value="1"/>
</dbReference>
<dbReference type="PROSITE" id="PS01359">
    <property type="entry name" value="ZF_PHD_1"/>
    <property type="match status" value="1"/>
</dbReference>